<accession>Q4DE96</accession>
<dbReference type="Proteomes" id="UP000002296">
    <property type="component" value="Unassembled WGS sequence"/>
</dbReference>
<gene>
    <name evidence="1" type="ORF">Tc00.1047053503717.60</name>
</gene>
<dbReference type="KEGG" id="tcr:503717.60"/>
<sequence>MARSLPQDCVNAWHVGFLAAVERLYRKDIQEEKEDAHTARQALFGVARTLFLMLTPTSCPERRHCAQARCDSCPLFDRPARALRITSNSLCVSVAPSLPHCGDRPASASAGTSSRSERHKFLPTSVRRNDVLLHKVRQSALVHPQYEGTCRTCSAWRYNSLRGPPMRMPQWRHHLLNRCLARGKHKRGHAGWSSPFRHRFITDATGCESHGKPRENPPHPLWECPVIESEDCDCLELPQHARRPV</sequence>
<evidence type="ECO:0000313" key="2">
    <source>
        <dbReference type="Proteomes" id="UP000002296"/>
    </source>
</evidence>
<dbReference type="AlphaFoldDB" id="Q4DE96"/>
<keyword evidence="2" id="KW-1185">Reference proteome</keyword>
<dbReference type="PaxDb" id="353153-Q4DE96"/>
<proteinExistence type="predicted"/>
<reference evidence="1 2" key="1">
    <citation type="journal article" date="2005" name="Science">
        <title>The genome sequence of Trypanosoma cruzi, etiologic agent of Chagas disease.</title>
        <authorList>
            <person name="El-Sayed N.M."/>
            <person name="Myler P.J."/>
            <person name="Bartholomeu D.C."/>
            <person name="Nilsson D."/>
            <person name="Aggarwal G."/>
            <person name="Tran A.N."/>
            <person name="Ghedin E."/>
            <person name="Worthey E.A."/>
            <person name="Delcher A.L."/>
            <person name="Blandin G."/>
            <person name="Westenberger S.J."/>
            <person name="Caler E."/>
            <person name="Cerqueira G.C."/>
            <person name="Branche C."/>
            <person name="Haas B."/>
            <person name="Anupama A."/>
            <person name="Arner E."/>
            <person name="Aslund L."/>
            <person name="Attipoe P."/>
            <person name="Bontempi E."/>
            <person name="Bringaud F."/>
            <person name="Burton P."/>
            <person name="Cadag E."/>
            <person name="Campbell D.A."/>
            <person name="Carrington M."/>
            <person name="Crabtree J."/>
            <person name="Darban H."/>
            <person name="da Silveira J.F."/>
            <person name="de Jong P."/>
            <person name="Edwards K."/>
            <person name="Englund P.T."/>
            <person name="Fazelina G."/>
            <person name="Feldblyum T."/>
            <person name="Ferella M."/>
            <person name="Frasch A.C."/>
            <person name="Gull K."/>
            <person name="Horn D."/>
            <person name="Hou L."/>
            <person name="Huang Y."/>
            <person name="Kindlund E."/>
            <person name="Klingbeil M."/>
            <person name="Kluge S."/>
            <person name="Koo H."/>
            <person name="Lacerda D."/>
            <person name="Levin M.J."/>
            <person name="Lorenzi H."/>
            <person name="Louie T."/>
            <person name="Machado C.R."/>
            <person name="McCulloch R."/>
            <person name="McKenna A."/>
            <person name="Mizuno Y."/>
            <person name="Mottram J.C."/>
            <person name="Nelson S."/>
            <person name="Ochaya S."/>
            <person name="Osoegawa K."/>
            <person name="Pai G."/>
            <person name="Parsons M."/>
            <person name="Pentony M."/>
            <person name="Pettersson U."/>
            <person name="Pop M."/>
            <person name="Ramirez J.L."/>
            <person name="Rinta J."/>
            <person name="Robertson L."/>
            <person name="Salzberg S.L."/>
            <person name="Sanchez D.O."/>
            <person name="Seyler A."/>
            <person name="Sharma R."/>
            <person name="Shetty J."/>
            <person name="Simpson A.J."/>
            <person name="Sisk E."/>
            <person name="Tammi M.T."/>
            <person name="Tarleton R."/>
            <person name="Teixeira S."/>
            <person name="Van Aken S."/>
            <person name="Vogt C."/>
            <person name="Ward P.N."/>
            <person name="Wickstead B."/>
            <person name="Wortman J."/>
            <person name="White O."/>
            <person name="Fraser C.M."/>
            <person name="Stuart K.D."/>
            <person name="Andersson B."/>
        </authorList>
    </citation>
    <scope>NUCLEOTIDE SEQUENCE [LARGE SCALE GENOMIC DNA]</scope>
    <source>
        <strain evidence="1 2">CL Brener</strain>
    </source>
</reference>
<dbReference type="RefSeq" id="XP_812699.1">
    <property type="nucleotide sequence ID" value="XM_807606.1"/>
</dbReference>
<evidence type="ECO:0000313" key="1">
    <source>
        <dbReference type="EMBL" id="EAN90848.1"/>
    </source>
</evidence>
<dbReference type="GeneID" id="3543956"/>
<organism evidence="1 2">
    <name type="scientific">Trypanosoma cruzi (strain CL Brener)</name>
    <dbReference type="NCBI Taxonomy" id="353153"/>
    <lineage>
        <taxon>Eukaryota</taxon>
        <taxon>Discoba</taxon>
        <taxon>Euglenozoa</taxon>
        <taxon>Kinetoplastea</taxon>
        <taxon>Metakinetoplastina</taxon>
        <taxon>Trypanosomatida</taxon>
        <taxon>Trypanosomatidae</taxon>
        <taxon>Trypanosoma</taxon>
        <taxon>Schizotrypanum</taxon>
    </lineage>
</organism>
<protein>
    <submittedName>
        <fullName evidence="1">Uncharacterized protein</fullName>
    </submittedName>
</protein>
<comment type="caution">
    <text evidence="1">The sequence shown here is derived from an EMBL/GenBank/DDBJ whole genome shotgun (WGS) entry which is preliminary data.</text>
</comment>
<dbReference type="EMBL" id="AAHK01000581">
    <property type="protein sequence ID" value="EAN90848.1"/>
    <property type="molecule type" value="Genomic_DNA"/>
</dbReference>
<name>Q4DE96_TRYCC</name>
<dbReference type="InParanoid" id="Q4DE96"/>